<dbReference type="InterPro" id="IPR050111">
    <property type="entry name" value="C-type_lectin/snaclec_domain"/>
</dbReference>
<name>A0AAV4B9Q5_9GAST</name>
<evidence type="ECO:0000259" key="2">
    <source>
        <dbReference type="PROSITE" id="PS50041"/>
    </source>
</evidence>
<dbReference type="EMBL" id="BLXT01004656">
    <property type="protein sequence ID" value="GFO16313.1"/>
    <property type="molecule type" value="Genomic_DNA"/>
</dbReference>
<dbReference type="PROSITE" id="PS00615">
    <property type="entry name" value="C_TYPE_LECTIN_1"/>
    <property type="match status" value="1"/>
</dbReference>
<proteinExistence type="predicted"/>
<dbReference type="InterPro" id="IPR016187">
    <property type="entry name" value="CTDL_fold"/>
</dbReference>
<dbReference type="SUPFAM" id="SSF56436">
    <property type="entry name" value="C-type lectin-like"/>
    <property type="match status" value="1"/>
</dbReference>
<gene>
    <name evidence="3" type="ORF">PoB_004281800</name>
</gene>
<dbReference type="Gene3D" id="3.10.100.10">
    <property type="entry name" value="Mannose-Binding Protein A, subunit A"/>
    <property type="match status" value="1"/>
</dbReference>
<reference evidence="3 4" key="1">
    <citation type="journal article" date="2021" name="Elife">
        <title>Chloroplast acquisition without the gene transfer in kleptoplastic sea slugs, Plakobranchus ocellatus.</title>
        <authorList>
            <person name="Maeda T."/>
            <person name="Takahashi S."/>
            <person name="Yoshida T."/>
            <person name="Shimamura S."/>
            <person name="Takaki Y."/>
            <person name="Nagai Y."/>
            <person name="Toyoda A."/>
            <person name="Suzuki Y."/>
            <person name="Arimoto A."/>
            <person name="Ishii H."/>
            <person name="Satoh N."/>
            <person name="Nishiyama T."/>
            <person name="Hasebe M."/>
            <person name="Maruyama T."/>
            <person name="Minagawa J."/>
            <person name="Obokata J."/>
            <person name="Shigenobu S."/>
        </authorList>
    </citation>
    <scope>NUCLEOTIDE SEQUENCE [LARGE SCALE GENOMIC DNA]</scope>
</reference>
<dbReference type="InterPro" id="IPR018378">
    <property type="entry name" value="C-type_lectin_CS"/>
</dbReference>
<keyword evidence="4" id="KW-1185">Reference proteome</keyword>
<dbReference type="SMART" id="SM00034">
    <property type="entry name" value="CLECT"/>
    <property type="match status" value="1"/>
</dbReference>
<dbReference type="PANTHER" id="PTHR22803">
    <property type="entry name" value="MANNOSE, PHOSPHOLIPASE, LECTIN RECEPTOR RELATED"/>
    <property type="match status" value="1"/>
</dbReference>
<comment type="caution">
    <text evidence="3">The sequence shown here is derived from an EMBL/GenBank/DDBJ whole genome shotgun (WGS) entry which is preliminary data.</text>
</comment>
<dbReference type="InterPro" id="IPR001304">
    <property type="entry name" value="C-type_lectin-like"/>
</dbReference>
<dbReference type="PROSITE" id="PS50041">
    <property type="entry name" value="C_TYPE_LECTIN_2"/>
    <property type="match status" value="1"/>
</dbReference>
<accession>A0AAV4B9Q5</accession>
<evidence type="ECO:0000313" key="3">
    <source>
        <dbReference type="EMBL" id="GFO16313.1"/>
    </source>
</evidence>
<sequence>MFFPDISNYLVSRKFRHSIYLLYKHYINFRPFDAHRLCGNFGAHLVELDSLEEQDFLQKLVIQSNNTNKYVFVGVTDLMHEGTFIHFFSGKPMPTLRWKKGNPDNWQEQDCVEINWYGLNDVRCLLRGSFICEIRFDY</sequence>
<protein>
    <submittedName>
        <fullName evidence="3">Cd209 antigen</fullName>
    </submittedName>
</protein>
<dbReference type="InterPro" id="IPR016186">
    <property type="entry name" value="C-type_lectin-like/link_sf"/>
</dbReference>
<evidence type="ECO:0000256" key="1">
    <source>
        <dbReference type="ARBA" id="ARBA00023157"/>
    </source>
</evidence>
<dbReference type="Pfam" id="PF00059">
    <property type="entry name" value="Lectin_C"/>
    <property type="match status" value="1"/>
</dbReference>
<organism evidence="3 4">
    <name type="scientific">Plakobranchus ocellatus</name>
    <dbReference type="NCBI Taxonomy" id="259542"/>
    <lineage>
        <taxon>Eukaryota</taxon>
        <taxon>Metazoa</taxon>
        <taxon>Spiralia</taxon>
        <taxon>Lophotrochozoa</taxon>
        <taxon>Mollusca</taxon>
        <taxon>Gastropoda</taxon>
        <taxon>Heterobranchia</taxon>
        <taxon>Euthyneura</taxon>
        <taxon>Panpulmonata</taxon>
        <taxon>Sacoglossa</taxon>
        <taxon>Placobranchoidea</taxon>
        <taxon>Plakobranchidae</taxon>
        <taxon>Plakobranchus</taxon>
    </lineage>
</organism>
<dbReference type="AlphaFoldDB" id="A0AAV4B9Q5"/>
<dbReference type="Proteomes" id="UP000735302">
    <property type="component" value="Unassembled WGS sequence"/>
</dbReference>
<feature type="domain" description="C-type lectin" evidence="2">
    <location>
        <begin position="15"/>
        <end position="133"/>
    </location>
</feature>
<evidence type="ECO:0000313" key="4">
    <source>
        <dbReference type="Proteomes" id="UP000735302"/>
    </source>
</evidence>
<keyword evidence="1" id="KW-1015">Disulfide bond</keyword>